<feature type="region of interest" description="Disordered" evidence="1">
    <location>
        <begin position="205"/>
        <end position="234"/>
    </location>
</feature>
<evidence type="ECO:0000313" key="2">
    <source>
        <dbReference type="EMBL" id="PJE97508.1"/>
    </source>
</evidence>
<feature type="compositionally biased region" description="Basic and acidic residues" evidence="1">
    <location>
        <begin position="211"/>
        <end position="232"/>
    </location>
</feature>
<keyword evidence="3" id="KW-1185">Reference proteome</keyword>
<evidence type="ECO:0000313" key="3">
    <source>
        <dbReference type="Proteomes" id="UP000230407"/>
    </source>
</evidence>
<proteinExistence type="predicted"/>
<dbReference type="Proteomes" id="UP000230407">
    <property type="component" value="Unassembled WGS sequence"/>
</dbReference>
<comment type="caution">
    <text evidence="2">The sequence shown here is derived from an EMBL/GenBank/DDBJ whole genome shotgun (WGS) entry which is preliminary data.</text>
</comment>
<dbReference type="RefSeq" id="WP_100202049.1">
    <property type="nucleotide sequence ID" value="NZ_PGGW01000040.1"/>
</dbReference>
<dbReference type="EMBL" id="PGGW01000040">
    <property type="protein sequence ID" value="PJE97508.1"/>
    <property type="molecule type" value="Genomic_DNA"/>
</dbReference>
<accession>A0A2M8LZY1</accession>
<dbReference type="AlphaFoldDB" id="A0A2M8LZY1"/>
<evidence type="ECO:0000256" key="1">
    <source>
        <dbReference type="SAM" id="MobiDB-lite"/>
    </source>
</evidence>
<gene>
    <name evidence="2" type="ORF">CUT44_12585</name>
</gene>
<protein>
    <submittedName>
        <fullName evidence="2">Uncharacterized protein</fullName>
    </submittedName>
</protein>
<feature type="region of interest" description="Disordered" evidence="1">
    <location>
        <begin position="1"/>
        <end position="120"/>
    </location>
</feature>
<feature type="compositionally biased region" description="Basic and acidic residues" evidence="1">
    <location>
        <begin position="437"/>
        <end position="448"/>
    </location>
</feature>
<name>A0A2M8LZY1_9ACTN</name>
<sequence length="468" mass="50634">MRAHRSRHESEDERRRRTAEAAARQTPASGGGTAADAVLALQSQAGNAAVSRMVAEQRNEHGAGHGQEAPVQRSAAASGGPPVVQRMDEDEELVRNPPGPSTRVRGPRRSHKDGRTPNKLTAAEWNSLPAEVRNNTTKERLEIDEDPQTLQEQNPALHYTLGGLSRLTPGVPWAAGRSGVVEGLGRNDPGTAGYWAGQDARDQQMGQAARATRDAYTETPEDRGRRHADVDAKLAGSQDAMGDLRTLLADYEGVAIGVASHSGAEIWKFLTTNMAEIKAAGVNTVYLESIREDSYQAHVDAFLGGGPMPPELQAFVTRYDGSMSLGANGLGSLLTAAKAQGMRVKGLDGRPARRPATAIPANTLFQRAATMNTYADQVVTRDRRRSSAEGRYLMEVGSSHTGMHPGPEEDMQVYGTDFRQGEEFPGVDDLRGIPAVEYRKEKRRKETPGEEGGEEEAVERFRRLPGNS</sequence>
<organism evidence="2 3">
    <name type="scientific">Streptomyces carminius</name>
    <dbReference type="NCBI Taxonomy" id="2665496"/>
    <lineage>
        <taxon>Bacteria</taxon>
        <taxon>Bacillati</taxon>
        <taxon>Actinomycetota</taxon>
        <taxon>Actinomycetes</taxon>
        <taxon>Kitasatosporales</taxon>
        <taxon>Streptomycetaceae</taxon>
        <taxon>Streptomyces</taxon>
    </lineage>
</organism>
<feature type="region of interest" description="Disordered" evidence="1">
    <location>
        <begin position="421"/>
        <end position="468"/>
    </location>
</feature>
<feature type="compositionally biased region" description="Basic and acidic residues" evidence="1">
    <location>
        <begin position="8"/>
        <end position="19"/>
    </location>
</feature>
<dbReference type="SUPFAM" id="SSF159501">
    <property type="entry name" value="EreA/ChaN-like"/>
    <property type="match status" value="1"/>
</dbReference>
<dbReference type="Gene3D" id="3.40.50.11550">
    <property type="match status" value="1"/>
</dbReference>
<reference evidence="2 3" key="1">
    <citation type="submission" date="2017-11" db="EMBL/GenBank/DDBJ databases">
        <title>Streptomyces carmine sp. nov., a novel actinomycete isolated from Sophora alopecuroides in Xinjiang, China.</title>
        <authorList>
            <person name="Wang Y."/>
            <person name="Luo X."/>
            <person name="Wan C."/>
            <person name="Zhang L."/>
        </authorList>
    </citation>
    <scope>NUCLEOTIDE SEQUENCE [LARGE SCALE GENOMIC DNA]</scope>
    <source>
        <strain evidence="2 3">TRM SA0054</strain>
    </source>
</reference>